<dbReference type="InterPro" id="IPR015422">
    <property type="entry name" value="PyrdxlP-dep_Trfase_small"/>
</dbReference>
<dbReference type="SUPFAM" id="SSF52402">
    <property type="entry name" value="Adenine nucleotide alpha hydrolases-like"/>
    <property type="match status" value="1"/>
</dbReference>
<keyword evidence="5" id="KW-1185">Reference proteome</keyword>
<dbReference type="PANTHER" id="PTHR43686:SF1">
    <property type="entry name" value="AMINOTRAN_5 DOMAIN-CONTAINING PROTEIN"/>
    <property type="match status" value="1"/>
</dbReference>
<reference evidence="4" key="1">
    <citation type="journal article" date="2023" name="G3 (Bethesda)">
        <title>Whole genome assemblies of Zophobas morio and Tenebrio molitor.</title>
        <authorList>
            <person name="Kaur S."/>
            <person name="Stinson S.A."/>
            <person name="diCenzo G.C."/>
        </authorList>
    </citation>
    <scope>NUCLEOTIDE SEQUENCE</scope>
    <source>
        <strain evidence="4">QUZm001</strain>
    </source>
</reference>
<dbReference type="Pfam" id="PF00266">
    <property type="entry name" value="Aminotran_5"/>
    <property type="match status" value="1"/>
</dbReference>
<dbReference type="PANTHER" id="PTHR43686">
    <property type="entry name" value="SULFURTRANSFERASE-RELATED"/>
    <property type="match status" value="1"/>
</dbReference>
<dbReference type="InterPro" id="IPR014729">
    <property type="entry name" value="Rossmann-like_a/b/a_fold"/>
</dbReference>
<dbReference type="Gene3D" id="3.40.640.10">
    <property type="entry name" value="Type I PLP-dependent aspartate aminotransferase-like (Major domain)"/>
    <property type="match status" value="1"/>
</dbReference>
<feature type="domain" description="tRNA(Ile)-lysidine/2-thiocytidine synthase N-terminal" evidence="3">
    <location>
        <begin position="1062"/>
        <end position="1231"/>
    </location>
</feature>
<feature type="compositionally biased region" description="Acidic residues" evidence="1">
    <location>
        <begin position="1296"/>
        <end position="1306"/>
    </location>
</feature>
<dbReference type="Pfam" id="PF01171">
    <property type="entry name" value="ATP_bind_3"/>
    <property type="match status" value="1"/>
</dbReference>
<dbReference type="Proteomes" id="UP001168821">
    <property type="component" value="Unassembled WGS sequence"/>
</dbReference>
<dbReference type="Gene3D" id="3.40.50.620">
    <property type="entry name" value="HUPs"/>
    <property type="match status" value="1"/>
</dbReference>
<comment type="caution">
    <text evidence="4">The sequence shown here is derived from an EMBL/GenBank/DDBJ whole genome shotgun (WGS) entry which is preliminary data.</text>
</comment>
<evidence type="ECO:0000313" key="4">
    <source>
        <dbReference type="EMBL" id="KAJ3658717.1"/>
    </source>
</evidence>
<name>A0AA38MJZ1_9CUCU</name>
<feature type="region of interest" description="Disordered" evidence="1">
    <location>
        <begin position="630"/>
        <end position="652"/>
    </location>
</feature>
<gene>
    <name evidence="4" type="ORF">Zmor_010442</name>
</gene>
<evidence type="ECO:0008006" key="6">
    <source>
        <dbReference type="Google" id="ProtNLM"/>
    </source>
</evidence>
<evidence type="ECO:0000259" key="3">
    <source>
        <dbReference type="Pfam" id="PF01171"/>
    </source>
</evidence>
<sequence>MTSTTTIRKSYGNRKIFTFPEDYSLRSPRQRPSSANIPKKNEEIAKVIKYIDDNVIGKNNAFLGPFGRRKVVYCDYAASGRSLQFIEEYITREVLPSYGNTHSTTSITSLQSTNFRQEARDIIKNAVNASEADAVIFTGHGCTDALQKLISALDLREPPIVFTGSSEHHDNLHLWQEIGAKMIRIAETKEGYLDLDDLENQLRFHQSYGRQMIGCFSVASNVTGIVIDDIACTILLHQYQALAFWDYNIAAPCITIDMNPLVPGVEENSANKDAIYFSGHKFIGGVQTPGILIAKKAIFRRLNSCDTDGFFTSQEYNKSFEMQEEGSCAAVVESIRAGLVMQLKETVAVANILQRQEKINKQMLQHIRTIPEIILLGNNSPNLRRLPVFSFMVRHPRGTFLHHNFVCAVLNDVFGIQARAGCPCSGAYAQDLLGIDPCLADQYENIILEDRRLSSLDLEVDNSHLELLRPGFTRISLPYFINDAELAFIMEAVKMVATEGWKLLPQYVVELESGQWRHHTNAMMKDRKWLSSIRYVDGKMTMNERRISGPGLFPQSYQECLQTARNVFNRARKTANRHPYTDQGITFDARGEKLRWFMLQHEAQNILTSNAQNIKQKVPFDPISYAGSKRTECHKEREQTPNNPPVSNSGSPRHFSLPSIDDPRILTCSSPVPYFLQDVNGLYYPQLSQPTVNFAVGETVNSANLNHLQQNFARERCLSLGAPNMSPPVLSPQTRVSLGMRQFRQRNFSYSSQNELHSLESDANVSPTHSLNVLSSGSYESNQVGRSSPAPDIQTYVTEMTKELATNIKSEIREVISKVEDVLENTDSIDMSCRSYCYEKHGSGSEDGRSDSISANEVAEYIEKVSIEMANEVKSEIRDVVSAVDVFITPDNQEKHTYSRTSSSSDDKNSTELTKNEIYTPGSSSETVIHLIKKTTSANRLSDEETQANEQQYKNKILTSTVASVSSQDSGINLSFHDQEYFTSEFAKTRSNSESLTNRKSETDEVKFSTLQKQKQKYTRTTSDSGALEAAASKWMCSPKTIWQPTVEAIQEFEMIKDGDNVMVCLSGGKDSLSLLHTLLQFQSYAQNKGILFSLGAVTVDPDSSGCDPCILIPHLRSLGVHYIIDDKKSDPGDESEQREEAKENLYSFRTSSLRRRLYSSAKSSGYNVLAIAQHLDDLCENFFLSVFHTGRLRTMRAHYYIKEYKLRVIRPFVYVREKYLRQFVSNQNLPVSSNIISPDLTKERQRIKQVLTQQEILFPKLFTSLRSALHPLIGFQIKECEVKYRRRLKSKDNDDCSENETDEEPVVSGDSTC</sequence>
<dbReference type="Gene3D" id="3.90.1150.10">
    <property type="entry name" value="Aspartate Aminotransferase, domain 1"/>
    <property type="match status" value="1"/>
</dbReference>
<dbReference type="CDD" id="cd24138">
    <property type="entry name" value="TtcA-like"/>
    <property type="match status" value="1"/>
</dbReference>
<feature type="compositionally biased region" description="Basic and acidic residues" evidence="1">
    <location>
        <begin position="630"/>
        <end position="639"/>
    </location>
</feature>
<organism evidence="4 5">
    <name type="scientific">Zophobas morio</name>
    <dbReference type="NCBI Taxonomy" id="2755281"/>
    <lineage>
        <taxon>Eukaryota</taxon>
        <taxon>Metazoa</taxon>
        <taxon>Ecdysozoa</taxon>
        <taxon>Arthropoda</taxon>
        <taxon>Hexapoda</taxon>
        <taxon>Insecta</taxon>
        <taxon>Pterygota</taxon>
        <taxon>Neoptera</taxon>
        <taxon>Endopterygota</taxon>
        <taxon>Coleoptera</taxon>
        <taxon>Polyphaga</taxon>
        <taxon>Cucujiformia</taxon>
        <taxon>Tenebrionidae</taxon>
        <taxon>Zophobas</taxon>
    </lineage>
</organism>
<dbReference type="GO" id="GO:0016740">
    <property type="term" value="F:transferase activity"/>
    <property type="evidence" value="ECO:0007669"/>
    <property type="project" value="UniProtKB-ARBA"/>
</dbReference>
<protein>
    <recommendedName>
        <fullName evidence="6">tRNA 2-thiocytidine biosynthesis protein TtcA</fullName>
    </recommendedName>
</protein>
<evidence type="ECO:0000313" key="5">
    <source>
        <dbReference type="Proteomes" id="UP001168821"/>
    </source>
</evidence>
<accession>A0AA38MJZ1</accession>
<proteinExistence type="predicted"/>
<dbReference type="InterPro" id="IPR015421">
    <property type="entry name" value="PyrdxlP-dep_Trfase_major"/>
</dbReference>
<feature type="region of interest" description="Disordered" evidence="1">
    <location>
        <begin position="894"/>
        <end position="919"/>
    </location>
</feature>
<dbReference type="InterPro" id="IPR015424">
    <property type="entry name" value="PyrdxlP-dep_Trfase"/>
</dbReference>
<feature type="region of interest" description="Disordered" evidence="1">
    <location>
        <begin position="1292"/>
        <end position="1314"/>
    </location>
</feature>
<evidence type="ECO:0000259" key="2">
    <source>
        <dbReference type="Pfam" id="PF00266"/>
    </source>
</evidence>
<feature type="domain" description="Aminotransferase class V" evidence="2">
    <location>
        <begin position="72"/>
        <end position="426"/>
    </location>
</feature>
<dbReference type="InterPro" id="IPR011063">
    <property type="entry name" value="TilS/TtcA_N"/>
</dbReference>
<dbReference type="InterPro" id="IPR000192">
    <property type="entry name" value="Aminotrans_V_dom"/>
</dbReference>
<evidence type="ECO:0000256" key="1">
    <source>
        <dbReference type="SAM" id="MobiDB-lite"/>
    </source>
</evidence>
<dbReference type="EMBL" id="JALNTZ010000003">
    <property type="protein sequence ID" value="KAJ3658717.1"/>
    <property type="molecule type" value="Genomic_DNA"/>
</dbReference>
<dbReference type="SUPFAM" id="SSF53383">
    <property type="entry name" value="PLP-dependent transferases"/>
    <property type="match status" value="1"/>
</dbReference>